<dbReference type="Gene3D" id="1.10.443.10">
    <property type="entry name" value="Intergrase catalytic core"/>
    <property type="match status" value="1"/>
</dbReference>
<organism evidence="6 7">
    <name type="scientific">Brachybacterium rhamnosum</name>
    <dbReference type="NCBI Taxonomy" id="173361"/>
    <lineage>
        <taxon>Bacteria</taxon>
        <taxon>Bacillati</taxon>
        <taxon>Actinomycetota</taxon>
        <taxon>Actinomycetes</taxon>
        <taxon>Micrococcales</taxon>
        <taxon>Dermabacteraceae</taxon>
        <taxon>Brachybacterium</taxon>
    </lineage>
</organism>
<keyword evidence="1 3" id="KW-0238">DNA-binding</keyword>
<dbReference type="EMBL" id="JBHUFL010000003">
    <property type="protein sequence ID" value="MFD1836273.1"/>
    <property type="molecule type" value="Genomic_DNA"/>
</dbReference>
<feature type="domain" description="Tyr recombinase" evidence="4">
    <location>
        <begin position="96"/>
        <end position="271"/>
    </location>
</feature>
<keyword evidence="7" id="KW-1185">Reference proteome</keyword>
<dbReference type="InterPro" id="IPR011010">
    <property type="entry name" value="DNA_brk_join_enz"/>
</dbReference>
<evidence type="ECO:0000313" key="7">
    <source>
        <dbReference type="Proteomes" id="UP001597280"/>
    </source>
</evidence>
<evidence type="ECO:0000259" key="4">
    <source>
        <dbReference type="PROSITE" id="PS51898"/>
    </source>
</evidence>
<feature type="domain" description="Core-binding (CB)" evidence="5">
    <location>
        <begin position="1"/>
        <end position="79"/>
    </location>
</feature>
<dbReference type="InterPro" id="IPR044068">
    <property type="entry name" value="CB"/>
</dbReference>
<dbReference type="PROSITE" id="PS51898">
    <property type="entry name" value="TYR_RECOMBINASE"/>
    <property type="match status" value="1"/>
</dbReference>
<evidence type="ECO:0000256" key="1">
    <source>
        <dbReference type="ARBA" id="ARBA00023125"/>
    </source>
</evidence>
<dbReference type="PANTHER" id="PTHR30349">
    <property type="entry name" value="PHAGE INTEGRASE-RELATED"/>
    <property type="match status" value="1"/>
</dbReference>
<reference evidence="7" key="1">
    <citation type="journal article" date="2019" name="Int. J. Syst. Evol. Microbiol.">
        <title>The Global Catalogue of Microorganisms (GCM) 10K type strain sequencing project: providing services to taxonomists for standard genome sequencing and annotation.</title>
        <authorList>
            <consortium name="The Broad Institute Genomics Platform"/>
            <consortium name="The Broad Institute Genome Sequencing Center for Infectious Disease"/>
            <person name="Wu L."/>
            <person name="Ma J."/>
        </authorList>
    </citation>
    <scope>NUCLEOTIDE SEQUENCE [LARGE SCALE GENOMIC DNA]</scope>
    <source>
        <strain evidence="7">JCM 11650</strain>
    </source>
</reference>
<sequence length="277" mass="30917">MDVIAQLPLWTAWLRASERSETTVRLREYHVRRYLNGVPAETDPLDLEWLVAYLANPRWKAATRRSARTSLRIWTTWLHRTGRILADPLALIPPARAPKSVPRPCPDPIIRKALLSSSTRVQAMITLAAEAGLRRGEIAVVSRSDVIEERTGSSLIVHGKGRRERTVPLTQAAADAVARQFHDVSPELPWLFPSMGRYADAHLQPIRVGELVNEALSGHWSAHTLRHRFATEAYRSSRDLLLVQTLMGHSKPETTAIYVGLDTAQARSVVNGISLVA</sequence>
<dbReference type="PROSITE" id="PS51900">
    <property type="entry name" value="CB"/>
    <property type="match status" value="1"/>
</dbReference>
<dbReference type="InterPro" id="IPR002104">
    <property type="entry name" value="Integrase_catalytic"/>
</dbReference>
<name>A0ABW4Q0J2_9MICO</name>
<protein>
    <submittedName>
        <fullName evidence="6">Tyrosine-type recombinase/integrase</fullName>
    </submittedName>
</protein>
<evidence type="ECO:0000313" key="6">
    <source>
        <dbReference type="EMBL" id="MFD1836273.1"/>
    </source>
</evidence>
<dbReference type="Proteomes" id="UP001597280">
    <property type="component" value="Unassembled WGS sequence"/>
</dbReference>
<dbReference type="Pfam" id="PF00589">
    <property type="entry name" value="Phage_integrase"/>
    <property type="match status" value="1"/>
</dbReference>
<evidence type="ECO:0000259" key="5">
    <source>
        <dbReference type="PROSITE" id="PS51900"/>
    </source>
</evidence>
<dbReference type="RefSeq" id="WP_343905664.1">
    <property type="nucleotide sequence ID" value="NZ_BAAAIS010000003.1"/>
</dbReference>
<keyword evidence="2" id="KW-0233">DNA recombination</keyword>
<accession>A0ABW4Q0J2</accession>
<dbReference type="InterPro" id="IPR050090">
    <property type="entry name" value="Tyrosine_recombinase_XerCD"/>
</dbReference>
<comment type="caution">
    <text evidence="6">The sequence shown here is derived from an EMBL/GenBank/DDBJ whole genome shotgun (WGS) entry which is preliminary data.</text>
</comment>
<dbReference type="InterPro" id="IPR013762">
    <property type="entry name" value="Integrase-like_cat_sf"/>
</dbReference>
<evidence type="ECO:0000256" key="2">
    <source>
        <dbReference type="ARBA" id="ARBA00023172"/>
    </source>
</evidence>
<proteinExistence type="predicted"/>
<gene>
    <name evidence="6" type="ORF">ACFSDA_14490</name>
</gene>
<evidence type="ECO:0000256" key="3">
    <source>
        <dbReference type="PROSITE-ProRule" id="PRU01248"/>
    </source>
</evidence>
<dbReference type="PANTHER" id="PTHR30349:SF90">
    <property type="entry name" value="TYROSINE RECOMBINASE XERD"/>
    <property type="match status" value="1"/>
</dbReference>
<dbReference type="SUPFAM" id="SSF56349">
    <property type="entry name" value="DNA breaking-rejoining enzymes"/>
    <property type="match status" value="1"/>
</dbReference>